<keyword evidence="2" id="KW-1185">Reference proteome</keyword>
<gene>
    <name evidence="1" type="ORF">J2S44_007747</name>
</gene>
<dbReference type="EMBL" id="JAVDYC010000001">
    <property type="protein sequence ID" value="MDR7327497.1"/>
    <property type="molecule type" value="Genomic_DNA"/>
</dbReference>
<evidence type="ECO:0000313" key="1">
    <source>
        <dbReference type="EMBL" id="MDR7327497.1"/>
    </source>
</evidence>
<dbReference type="Proteomes" id="UP001183629">
    <property type="component" value="Unassembled WGS sequence"/>
</dbReference>
<accession>A0AAE3ZYW4</accession>
<reference evidence="1 2" key="1">
    <citation type="submission" date="2023-07" db="EMBL/GenBank/DDBJ databases">
        <title>Sequencing the genomes of 1000 actinobacteria strains.</title>
        <authorList>
            <person name="Klenk H.-P."/>
        </authorList>
    </citation>
    <scope>NUCLEOTIDE SEQUENCE [LARGE SCALE GENOMIC DNA]</scope>
    <source>
        <strain evidence="1 2">DSM 44711</strain>
    </source>
</reference>
<dbReference type="AlphaFoldDB" id="A0AAE3ZYW4"/>
<evidence type="ECO:0000313" key="2">
    <source>
        <dbReference type="Proteomes" id="UP001183629"/>
    </source>
</evidence>
<proteinExistence type="predicted"/>
<organism evidence="1 2">
    <name type="scientific">Catenuloplanes niger</name>
    <dbReference type="NCBI Taxonomy" id="587534"/>
    <lineage>
        <taxon>Bacteria</taxon>
        <taxon>Bacillati</taxon>
        <taxon>Actinomycetota</taxon>
        <taxon>Actinomycetes</taxon>
        <taxon>Micromonosporales</taxon>
        <taxon>Micromonosporaceae</taxon>
        <taxon>Catenuloplanes</taxon>
    </lineage>
</organism>
<sequence length="233" mass="25021">MTDARAPLAKAWDALRAGRYRVEMTVDSSQYGVYSNDATIDVDADVTHVVTGFSGETNELMTFGDDVLLESTRMLRGAPGVPPGTKWIHLDGKRLEGYAPRAAAFAGLADGVGGGVSQPYWAGPREIKGRLDTGKVRLGALVSTSGDLTTVVHGPREDTVRIPFTATVDEQGRLATITWDLRQSNRPVEVSVTFAISEYGTARTPEPPAPSTVIEAPEESYQALADSIAERQE</sequence>
<comment type="caution">
    <text evidence="1">The sequence shown here is derived from an EMBL/GenBank/DDBJ whole genome shotgun (WGS) entry which is preliminary data.</text>
</comment>
<protein>
    <submittedName>
        <fullName evidence="1">Uncharacterized protein</fullName>
    </submittedName>
</protein>
<dbReference type="RefSeq" id="WP_310424862.1">
    <property type="nucleotide sequence ID" value="NZ_JAVDYC010000001.1"/>
</dbReference>
<name>A0AAE3ZYW4_9ACTN</name>